<feature type="chain" id="PRO_5026244465" description="Secreted peptide" evidence="1">
    <location>
        <begin position="18"/>
        <end position="54"/>
    </location>
</feature>
<feature type="signal peptide" evidence="1">
    <location>
        <begin position="1"/>
        <end position="17"/>
    </location>
</feature>
<evidence type="ECO:0000256" key="1">
    <source>
        <dbReference type="SAM" id="SignalP"/>
    </source>
</evidence>
<evidence type="ECO:0000313" key="3">
    <source>
        <dbReference type="Proteomes" id="UP000503349"/>
    </source>
</evidence>
<dbReference type="Proteomes" id="UP000503349">
    <property type="component" value="Chromosome 8"/>
</dbReference>
<sequence length="54" mass="5649">MLLILCLLSPVVVPSVSLSLSLPAGVSGFGAVCFQCAATRPTNLNVLLFFSFFS</sequence>
<evidence type="ECO:0008006" key="4">
    <source>
        <dbReference type="Google" id="ProtNLM"/>
    </source>
</evidence>
<proteinExistence type="predicted"/>
<protein>
    <recommendedName>
        <fullName evidence="4">Secreted peptide</fullName>
    </recommendedName>
</protein>
<dbReference type="EMBL" id="CM015719">
    <property type="protein sequence ID" value="KAF3692668.1"/>
    <property type="molecule type" value="Genomic_DNA"/>
</dbReference>
<accession>A0A6G1PRQ4</accession>
<organism evidence="2 3">
    <name type="scientific">Channa argus</name>
    <name type="common">Northern snakehead</name>
    <name type="synonym">Ophicephalus argus</name>
    <dbReference type="NCBI Taxonomy" id="215402"/>
    <lineage>
        <taxon>Eukaryota</taxon>
        <taxon>Metazoa</taxon>
        <taxon>Chordata</taxon>
        <taxon>Craniata</taxon>
        <taxon>Vertebrata</taxon>
        <taxon>Euteleostomi</taxon>
        <taxon>Actinopterygii</taxon>
        <taxon>Neopterygii</taxon>
        <taxon>Teleostei</taxon>
        <taxon>Neoteleostei</taxon>
        <taxon>Acanthomorphata</taxon>
        <taxon>Anabantaria</taxon>
        <taxon>Anabantiformes</taxon>
        <taxon>Channoidei</taxon>
        <taxon>Channidae</taxon>
        <taxon>Channa</taxon>
    </lineage>
</organism>
<dbReference type="AlphaFoldDB" id="A0A6G1PRQ4"/>
<evidence type="ECO:0000313" key="2">
    <source>
        <dbReference type="EMBL" id="KAF3692668.1"/>
    </source>
</evidence>
<keyword evidence="1" id="KW-0732">Signal</keyword>
<name>A0A6G1PRQ4_CHAAH</name>
<gene>
    <name evidence="2" type="ORF">EXN66_Car008344</name>
</gene>
<reference evidence="3" key="2">
    <citation type="submission" date="2019-02" db="EMBL/GenBank/DDBJ databases">
        <title>Opniocepnalus argus Var Kimnra genome.</title>
        <authorList>
            <person name="Zhou C."/>
            <person name="Xiao S."/>
        </authorList>
    </citation>
    <scope>NUCLEOTIDE SEQUENCE [LARGE SCALE GENOMIC DNA]</scope>
</reference>
<keyword evidence="3" id="KW-1185">Reference proteome</keyword>
<reference evidence="2 3" key="1">
    <citation type="submission" date="2019-02" db="EMBL/GenBank/DDBJ databases">
        <title>Opniocepnalus argus genome.</title>
        <authorList>
            <person name="Zhou C."/>
            <person name="Xiao S."/>
        </authorList>
    </citation>
    <scope>NUCLEOTIDE SEQUENCE [LARGE SCALE GENOMIC DNA]</scope>
    <source>
        <strain evidence="2">OARG1902GOOAL</strain>
        <tissue evidence="2">Muscle</tissue>
    </source>
</reference>